<evidence type="ECO:0000313" key="4">
    <source>
        <dbReference type="Proteomes" id="UP001229346"/>
    </source>
</evidence>
<dbReference type="Gene3D" id="3.40.50.300">
    <property type="entry name" value="P-loop containing nucleotide triphosphate hydrolases"/>
    <property type="match status" value="1"/>
</dbReference>
<dbReference type="InterPro" id="IPR004843">
    <property type="entry name" value="Calcineurin-like_PHP"/>
</dbReference>
<dbReference type="EMBL" id="JAUSSU010000012">
    <property type="protein sequence ID" value="MDQ0115815.1"/>
    <property type="molecule type" value="Genomic_DNA"/>
</dbReference>
<reference evidence="3 4" key="1">
    <citation type="submission" date="2023-07" db="EMBL/GenBank/DDBJ databases">
        <title>Sorghum-associated microbial communities from plants grown in Nebraska, USA.</title>
        <authorList>
            <person name="Schachtman D."/>
        </authorList>
    </citation>
    <scope>NUCLEOTIDE SEQUENCE [LARGE SCALE GENOMIC DNA]</scope>
    <source>
        <strain evidence="3 4">CC482</strain>
    </source>
</reference>
<feature type="domain" description="Calcineurin-like phosphoesterase" evidence="1">
    <location>
        <begin position="210"/>
        <end position="332"/>
    </location>
</feature>
<evidence type="ECO:0000259" key="2">
    <source>
        <dbReference type="Pfam" id="PF16542"/>
    </source>
</evidence>
<dbReference type="PANTHER" id="PTHR42850:SF4">
    <property type="entry name" value="ZINC-DEPENDENT ENDOPOLYPHOSPHATASE"/>
    <property type="match status" value="1"/>
</dbReference>
<evidence type="ECO:0000259" key="1">
    <source>
        <dbReference type="Pfam" id="PF00149"/>
    </source>
</evidence>
<proteinExistence type="predicted"/>
<organism evidence="3 4">
    <name type="scientific">Paenibacillus harenae</name>
    <dbReference type="NCBI Taxonomy" id="306543"/>
    <lineage>
        <taxon>Bacteria</taxon>
        <taxon>Bacillati</taxon>
        <taxon>Bacillota</taxon>
        <taxon>Bacilli</taxon>
        <taxon>Bacillales</taxon>
        <taxon>Paenibacillaceae</taxon>
        <taxon>Paenibacillus</taxon>
    </lineage>
</organism>
<dbReference type="Pfam" id="PF16542">
    <property type="entry name" value="PNKP_ligase"/>
    <property type="match status" value="1"/>
</dbReference>
<comment type="caution">
    <text evidence="3">The sequence shown here is derived from an EMBL/GenBank/DDBJ whole genome shotgun (WGS) entry which is preliminary data.</text>
</comment>
<protein>
    <submittedName>
        <fullName evidence="3">Kinase</fullName>
    </submittedName>
</protein>
<dbReference type="InterPro" id="IPR029052">
    <property type="entry name" value="Metallo-depent_PP-like"/>
</dbReference>
<dbReference type="InterPro" id="IPR032380">
    <property type="entry name" value="PNKP_ligase_dom"/>
</dbReference>
<dbReference type="Pfam" id="PF13671">
    <property type="entry name" value="AAA_33"/>
    <property type="match status" value="1"/>
</dbReference>
<dbReference type="Gene3D" id="3.30.470.30">
    <property type="entry name" value="DNA ligase/mRNA capping enzyme"/>
    <property type="match status" value="2"/>
</dbReference>
<dbReference type="InterPro" id="IPR027417">
    <property type="entry name" value="P-loop_NTPase"/>
</dbReference>
<keyword evidence="3" id="KW-0418">Kinase</keyword>
<dbReference type="SUPFAM" id="SSF56091">
    <property type="entry name" value="DNA ligase/mRNA capping enzyme, catalytic domain"/>
    <property type="match status" value="1"/>
</dbReference>
<name>A0ABT9U828_PAEHA</name>
<keyword evidence="3" id="KW-0808">Transferase</keyword>
<dbReference type="Gene3D" id="3.60.21.10">
    <property type="match status" value="1"/>
</dbReference>
<dbReference type="Proteomes" id="UP001229346">
    <property type="component" value="Unassembled WGS sequence"/>
</dbReference>
<dbReference type="SUPFAM" id="SSF52540">
    <property type="entry name" value="P-loop containing nucleoside triphosphate hydrolases"/>
    <property type="match status" value="1"/>
</dbReference>
<accession>A0ABT9U828</accession>
<dbReference type="SUPFAM" id="SSF56300">
    <property type="entry name" value="Metallo-dependent phosphatases"/>
    <property type="match status" value="1"/>
</dbReference>
<feature type="domain" description="Polynucleotide kinase-phosphatase ligase" evidence="2">
    <location>
        <begin position="481"/>
        <end position="827"/>
    </location>
</feature>
<dbReference type="GO" id="GO:0016301">
    <property type="term" value="F:kinase activity"/>
    <property type="evidence" value="ECO:0007669"/>
    <property type="project" value="UniProtKB-KW"/>
</dbReference>
<evidence type="ECO:0000313" key="3">
    <source>
        <dbReference type="EMBL" id="MDQ0115815.1"/>
    </source>
</evidence>
<dbReference type="InterPro" id="IPR050126">
    <property type="entry name" value="Ap4A_hydrolase"/>
</dbReference>
<keyword evidence="4" id="KW-1185">Reference proteome</keyword>
<dbReference type="RefSeq" id="WP_307207778.1">
    <property type="nucleotide sequence ID" value="NZ_JAUSSU010000012.1"/>
</dbReference>
<gene>
    <name evidence="3" type="ORF">J2T15_005282</name>
</gene>
<dbReference type="PANTHER" id="PTHR42850">
    <property type="entry name" value="METALLOPHOSPHOESTERASE"/>
    <property type="match status" value="1"/>
</dbReference>
<sequence length="861" mass="98438">MEIQTKVHTIFMLIGSTECGKTTFAKNVLIPQLGFEDAARGVKANVQYLSSDGIRQELLGYEYDKYDQIMLEASGQAFNMLYERLRMVTSFPVNAEFVVVDTTGLAEDFREKVRDIARANHYNLEVILFDYKKRDDYYASERSKKLITAHINRLRKDVLGSLAREKYGKIHKVRAKNFWSPQDGTANPDYKVVIADMDEFISCSLPQDGKYIVVGDVHECVDELKVLLASFGFVLDGNTLAQTDKTRHTKVLLAGDWIDKGGRTVEIIEFLHDNQEHFLFVLGNHENFVSKYLKGEIKGVEQDLLDSFFDSTVTLANDKSLLDKFDHLVSLSKPFYRLIGTRTPSFYVTHAPCENKYIGKLDTDSQRHQRNFRIDREAPLEEQLPFLKREAVSNHPYHLFGHIAAQQSFRIKNKIHIDTGVVQGNALTGVILAHKPFFKTQKATSAVSPEPLPLLFKEERKVSLQELGDEDARRLQYISNNRINFVSGTMSPADKDEAAGELESLARGLDYFASRGIHKVVLQPKYMGSRCNVYLHKEMEQCFAVSRNGYKINAIELTPVYESLLSKFRPYMEANAIELLLLDGELLPWLALGDGLIQRQFKPIGKALETELAHLAGSGFEEAMNKLLAAYEDSGFEKDQHHLAKSVLSEKYGSNVYQTYKHVAELRGKYVPIEEHSNAYETYKKQLELYAEAGELTYKPFALLKIVYENGEESLPDWPTSEMYRFLSDDEFVLLDLTEADSYGRAERYFAKLTVGQHMEGVVIKPEERDERSLPYMKVRNPEYLSIIYGYDYRFPHKYGKLLKQKNIQLKARTSLNEHRLGNRMLAIPFADINASNESYKAAAAELLFETAKEKEIDPRL</sequence>
<dbReference type="Pfam" id="PF00149">
    <property type="entry name" value="Metallophos"/>
    <property type="match status" value="1"/>
</dbReference>